<keyword evidence="8" id="KW-1185">Reference proteome</keyword>
<dbReference type="SMART" id="SM00268">
    <property type="entry name" value="ACTIN"/>
    <property type="match status" value="1"/>
</dbReference>
<evidence type="ECO:0000256" key="6">
    <source>
        <dbReference type="RuleBase" id="RU000487"/>
    </source>
</evidence>
<dbReference type="AlphaFoldDB" id="A0AAV7JSL3"/>
<dbReference type="Pfam" id="PF00022">
    <property type="entry name" value="Actin"/>
    <property type="match status" value="2"/>
</dbReference>
<evidence type="ECO:0000256" key="1">
    <source>
        <dbReference type="ARBA" id="ARBA00004245"/>
    </source>
</evidence>
<dbReference type="Proteomes" id="UP001165289">
    <property type="component" value="Unassembled WGS sequence"/>
</dbReference>
<dbReference type="PROSITE" id="PS00406">
    <property type="entry name" value="ACTINS_1"/>
    <property type="match status" value="1"/>
</dbReference>
<comment type="similarity">
    <text evidence="6">Belongs to the actin family.</text>
</comment>
<dbReference type="FunFam" id="3.30.420.40:FF:000148">
    <property type="entry name" value="Actin, alpha skeletal muscle"/>
    <property type="match status" value="1"/>
</dbReference>
<keyword evidence="2" id="KW-0963">Cytoplasm</keyword>
<comment type="subcellular location">
    <subcellularLocation>
        <location evidence="1">Cytoplasm</location>
        <location evidence="1">Cytoskeleton</location>
    </subcellularLocation>
</comment>
<dbReference type="PANTHER" id="PTHR11937">
    <property type="entry name" value="ACTIN"/>
    <property type="match status" value="1"/>
</dbReference>
<keyword evidence="4" id="KW-0067">ATP-binding</keyword>
<name>A0AAV7JSL3_9METZ</name>
<gene>
    <name evidence="7" type="ORF">LOD99_4503</name>
</gene>
<evidence type="ECO:0000313" key="8">
    <source>
        <dbReference type="Proteomes" id="UP001165289"/>
    </source>
</evidence>
<evidence type="ECO:0000256" key="4">
    <source>
        <dbReference type="ARBA" id="ARBA00022840"/>
    </source>
</evidence>
<proteinExistence type="inferred from homology"/>
<comment type="caution">
    <text evidence="7">The sequence shown here is derived from an EMBL/GenBank/DDBJ whole genome shotgun (WGS) entry which is preliminary data.</text>
</comment>
<dbReference type="InterPro" id="IPR004000">
    <property type="entry name" value="Actin"/>
</dbReference>
<keyword evidence="5" id="KW-0206">Cytoskeleton</keyword>
<dbReference type="GO" id="GO:0005524">
    <property type="term" value="F:ATP binding"/>
    <property type="evidence" value="ECO:0007669"/>
    <property type="project" value="UniProtKB-KW"/>
</dbReference>
<evidence type="ECO:0000256" key="3">
    <source>
        <dbReference type="ARBA" id="ARBA00022741"/>
    </source>
</evidence>
<dbReference type="InterPro" id="IPR004001">
    <property type="entry name" value="Actin_CS"/>
</dbReference>
<dbReference type="SUPFAM" id="SSF53067">
    <property type="entry name" value="Actin-like ATPase domain"/>
    <property type="match status" value="2"/>
</dbReference>
<accession>A0AAV7JSL3</accession>
<dbReference type="EMBL" id="JAKMXF010000300">
    <property type="protein sequence ID" value="KAI6651958.1"/>
    <property type="molecule type" value="Genomic_DNA"/>
</dbReference>
<sequence>MADNDSFDEVQALVLDLGSDMIKYGFSGDDNPRTVFPNIVGKTLSSNNVMIGMPVREYFVGDEAQCKRGGLEMIRPILNGIIQDLYLFEKVLHHACYNELTVAPEDHPLLITEHPFNPKKNREDILQIAMETFNIPGVYFGIPGVLNSYALGKSSGLFIDCGCGVTSIVPVHNGEVLVKSIVRQNWAGDACTDRLTQLLQEIAIESTSREVVESMKTHVRYKEYDTLYPELAYIHHNKTDNENVSLYTQCMEPIFNPQILGSELLGLHQLAMESLKSCKESTHKDLCNKIVLSGGCTMFPGFETRFLKEFTELIAPEISTNIIAPPNRKYTTWIGGSKFAESFNFEKLMISNKEYNEYGPNIAYRKCPL</sequence>
<dbReference type="GO" id="GO:0005856">
    <property type="term" value="C:cytoskeleton"/>
    <property type="evidence" value="ECO:0007669"/>
    <property type="project" value="UniProtKB-SubCell"/>
</dbReference>
<evidence type="ECO:0000256" key="5">
    <source>
        <dbReference type="ARBA" id="ARBA00023212"/>
    </source>
</evidence>
<dbReference type="InterPro" id="IPR043129">
    <property type="entry name" value="ATPase_NBD"/>
</dbReference>
<reference evidence="7 8" key="1">
    <citation type="journal article" date="2023" name="BMC Biol.">
        <title>The compact genome of the sponge Oopsacas minuta (Hexactinellida) is lacking key metazoan core genes.</title>
        <authorList>
            <person name="Santini S."/>
            <person name="Schenkelaars Q."/>
            <person name="Jourda C."/>
            <person name="Duchesne M."/>
            <person name="Belahbib H."/>
            <person name="Rocher C."/>
            <person name="Selva M."/>
            <person name="Riesgo A."/>
            <person name="Vervoort M."/>
            <person name="Leys S.P."/>
            <person name="Kodjabachian L."/>
            <person name="Le Bivic A."/>
            <person name="Borchiellini C."/>
            <person name="Claverie J.M."/>
            <person name="Renard E."/>
        </authorList>
    </citation>
    <scope>NUCLEOTIDE SEQUENCE [LARGE SCALE GENOMIC DNA]</scope>
    <source>
        <strain evidence="7">SPO-2</strain>
    </source>
</reference>
<protein>
    <recommendedName>
        <fullName evidence="9">Actin</fullName>
    </recommendedName>
</protein>
<dbReference type="Gene3D" id="3.30.420.40">
    <property type="match status" value="2"/>
</dbReference>
<evidence type="ECO:0000256" key="2">
    <source>
        <dbReference type="ARBA" id="ARBA00022490"/>
    </source>
</evidence>
<dbReference type="Gene3D" id="3.90.640.10">
    <property type="entry name" value="Actin, Chain A, domain 4"/>
    <property type="match status" value="1"/>
</dbReference>
<organism evidence="7 8">
    <name type="scientific">Oopsacas minuta</name>
    <dbReference type="NCBI Taxonomy" id="111878"/>
    <lineage>
        <taxon>Eukaryota</taxon>
        <taxon>Metazoa</taxon>
        <taxon>Porifera</taxon>
        <taxon>Hexactinellida</taxon>
        <taxon>Hexasterophora</taxon>
        <taxon>Lyssacinosida</taxon>
        <taxon>Leucopsacidae</taxon>
        <taxon>Oopsacas</taxon>
    </lineage>
</organism>
<evidence type="ECO:0008006" key="9">
    <source>
        <dbReference type="Google" id="ProtNLM"/>
    </source>
</evidence>
<dbReference type="PRINTS" id="PR00190">
    <property type="entry name" value="ACTIN"/>
</dbReference>
<keyword evidence="3" id="KW-0547">Nucleotide-binding</keyword>
<evidence type="ECO:0000313" key="7">
    <source>
        <dbReference type="EMBL" id="KAI6651958.1"/>
    </source>
</evidence>